<dbReference type="InterPro" id="IPR036078">
    <property type="entry name" value="Spo11/TopoVI_A_sf"/>
</dbReference>
<evidence type="ECO:0000256" key="10">
    <source>
        <dbReference type="PROSITE-ProRule" id="PRU01385"/>
    </source>
</evidence>
<dbReference type="PRINTS" id="PR01550">
    <property type="entry name" value="TOP6AFAMILY"/>
</dbReference>
<dbReference type="GO" id="GO:0000706">
    <property type="term" value="P:meiotic DNA double-strand break processing"/>
    <property type="evidence" value="ECO:0007669"/>
    <property type="project" value="TreeGrafter"/>
</dbReference>
<evidence type="ECO:0000256" key="1">
    <source>
        <dbReference type="ARBA" id="ARBA00000185"/>
    </source>
</evidence>
<feature type="domain" description="Topoisomerase 6 subunit A/Spo11 TOPRIM" evidence="12">
    <location>
        <begin position="186"/>
        <end position="288"/>
    </location>
</feature>
<evidence type="ECO:0000256" key="8">
    <source>
        <dbReference type="ARBA" id="ARBA00023125"/>
    </source>
</evidence>
<gene>
    <name evidence="13" type="ORF">B0H67DRAFT_176945</name>
</gene>
<dbReference type="GO" id="GO:0003677">
    <property type="term" value="F:DNA binding"/>
    <property type="evidence" value="ECO:0007669"/>
    <property type="project" value="UniProtKB-UniRule"/>
</dbReference>
<dbReference type="Pfam" id="PF04406">
    <property type="entry name" value="TP6A_N"/>
    <property type="match status" value="1"/>
</dbReference>
<dbReference type="CDD" id="cd00223">
    <property type="entry name" value="TOPRIM_TopoIIB_SPO"/>
    <property type="match status" value="1"/>
</dbReference>
<evidence type="ECO:0000313" key="14">
    <source>
        <dbReference type="Proteomes" id="UP001172102"/>
    </source>
</evidence>
<comment type="catalytic activity">
    <reaction evidence="1 10">
        <text>ATP-dependent breakage, passage and rejoining of double-stranded DNA.</text>
        <dbReference type="EC" id="5.6.2.2"/>
    </reaction>
</comment>
<dbReference type="Gene3D" id="1.10.10.10">
    <property type="entry name" value="Winged helix-like DNA-binding domain superfamily/Winged helix DNA-binding domain"/>
    <property type="match status" value="1"/>
</dbReference>
<evidence type="ECO:0000259" key="12">
    <source>
        <dbReference type="Pfam" id="PF21180"/>
    </source>
</evidence>
<evidence type="ECO:0000256" key="9">
    <source>
        <dbReference type="ARBA" id="ARBA00023235"/>
    </source>
</evidence>
<keyword evidence="5" id="KW-0479">Metal-binding</keyword>
<feature type="active site" description="O-(5'-phospho-DNA)-tyrosine intermediate" evidence="10">
    <location>
        <position position="103"/>
    </location>
</feature>
<dbReference type="EMBL" id="JAUKUA010000003">
    <property type="protein sequence ID" value="KAK0720130.1"/>
    <property type="molecule type" value="Genomic_DNA"/>
</dbReference>
<evidence type="ECO:0000313" key="13">
    <source>
        <dbReference type="EMBL" id="KAK0720130.1"/>
    </source>
</evidence>
<keyword evidence="7 10" id="KW-0799">Topoisomerase</keyword>
<feature type="domain" description="Spo11/DNA topoisomerase VI subunit A N-terminal" evidence="11">
    <location>
        <begin position="75"/>
        <end position="135"/>
    </location>
</feature>
<dbReference type="EC" id="5.6.2.2" evidence="4"/>
<evidence type="ECO:0000256" key="2">
    <source>
        <dbReference type="ARBA" id="ARBA00001946"/>
    </source>
</evidence>
<evidence type="ECO:0000256" key="5">
    <source>
        <dbReference type="ARBA" id="ARBA00022723"/>
    </source>
</evidence>
<name>A0AA40AQI1_9PEZI</name>
<evidence type="ECO:0000256" key="7">
    <source>
        <dbReference type="ARBA" id="ARBA00023029"/>
    </source>
</evidence>
<dbReference type="GO" id="GO:0046872">
    <property type="term" value="F:metal ion binding"/>
    <property type="evidence" value="ECO:0007669"/>
    <property type="project" value="UniProtKB-KW"/>
</dbReference>
<dbReference type="GO" id="GO:0007131">
    <property type="term" value="P:reciprocal meiotic recombination"/>
    <property type="evidence" value="ECO:0007669"/>
    <property type="project" value="TreeGrafter"/>
</dbReference>
<dbReference type="InterPro" id="IPR036388">
    <property type="entry name" value="WH-like_DNA-bd_sf"/>
</dbReference>
<dbReference type="GO" id="GO:0003918">
    <property type="term" value="F:DNA topoisomerase type II (double strand cut, ATP-hydrolyzing) activity"/>
    <property type="evidence" value="ECO:0007669"/>
    <property type="project" value="UniProtKB-UniRule"/>
</dbReference>
<dbReference type="InterPro" id="IPR002815">
    <property type="entry name" value="Spo11/TopoVI_A"/>
</dbReference>
<reference evidence="13" key="1">
    <citation type="submission" date="2023-06" db="EMBL/GenBank/DDBJ databases">
        <title>Genome-scale phylogeny and comparative genomics of the fungal order Sordariales.</title>
        <authorList>
            <consortium name="Lawrence Berkeley National Laboratory"/>
            <person name="Hensen N."/>
            <person name="Bonometti L."/>
            <person name="Westerberg I."/>
            <person name="Brannstrom I.O."/>
            <person name="Guillou S."/>
            <person name="Cros-Aarteil S."/>
            <person name="Calhoun S."/>
            <person name="Haridas S."/>
            <person name="Kuo A."/>
            <person name="Mondo S."/>
            <person name="Pangilinan J."/>
            <person name="Riley R."/>
            <person name="Labutti K."/>
            <person name="Andreopoulos B."/>
            <person name="Lipzen A."/>
            <person name="Chen C."/>
            <person name="Yanf M."/>
            <person name="Daum C."/>
            <person name="Ng V."/>
            <person name="Clum A."/>
            <person name="Steindorff A."/>
            <person name="Ohm R."/>
            <person name="Martin F."/>
            <person name="Silar P."/>
            <person name="Natvig D."/>
            <person name="Lalanne C."/>
            <person name="Gautier V."/>
            <person name="Ament-Velasquez S.L."/>
            <person name="Kruys A."/>
            <person name="Hutchinson M.I."/>
            <person name="Powell A.J."/>
            <person name="Barry K."/>
            <person name="Miller A.N."/>
            <person name="Grigoriev I.V."/>
            <person name="Debuchy R."/>
            <person name="Gladieux P."/>
            <person name="Thoren M.H."/>
            <person name="Johannesson H."/>
        </authorList>
    </citation>
    <scope>NUCLEOTIDE SEQUENCE</scope>
    <source>
        <strain evidence="13">SMH4607-1</strain>
    </source>
</reference>
<dbReference type="PROSITE" id="PS52041">
    <property type="entry name" value="TOPO_IIB"/>
    <property type="match status" value="1"/>
</dbReference>
<dbReference type="Pfam" id="PF21180">
    <property type="entry name" value="TOP6A-Spo11_Toprim"/>
    <property type="match status" value="1"/>
</dbReference>
<dbReference type="GO" id="GO:0042138">
    <property type="term" value="P:meiotic DNA double-strand break formation"/>
    <property type="evidence" value="ECO:0007669"/>
    <property type="project" value="TreeGrafter"/>
</dbReference>
<dbReference type="InterPro" id="IPR013049">
    <property type="entry name" value="Spo11/TopoVI_A_N"/>
</dbReference>
<dbReference type="Proteomes" id="UP001172102">
    <property type="component" value="Unassembled WGS sequence"/>
</dbReference>
<dbReference type="SUPFAM" id="SSF56726">
    <property type="entry name" value="DNA topoisomerase IV, alpha subunit"/>
    <property type="match status" value="1"/>
</dbReference>
<comment type="similarity">
    <text evidence="3 10">Belongs to the TOP6A family.</text>
</comment>
<dbReference type="PANTHER" id="PTHR10848:SF0">
    <property type="entry name" value="MEIOTIC RECOMBINATION PROTEIN SPO11"/>
    <property type="match status" value="1"/>
</dbReference>
<organism evidence="13 14">
    <name type="scientific">Lasiosphaeris hirsuta</name>
    <dbReference type="NCBI Taxonomy" id="260670"/>
    <lineage>
        <taxon>Eukaryota</taxon>
        <taxon>Fungi</taxon>
        <taxon>Dikarya</taxon>
        <taxon>Ascomycota</taxon>
        <taxon>Pezizomycotina</taxon>
        <taxon>Sordariomycetes</taxon>
        <taxon>Sordariomycetidae</taxon>
        <taxon>Sordariales</taxon>
        <taxon>Lasiosphaeriaceae</taxon>
        <taxon>Lasiosphaeris</taxon>
    </lineage>
</organism>
<comment type="caution">
    <text evidence="13">The sequence shown here is derived from an EMBL/GenBank/DDBJ whole genome shotgun (WGS) entry which is preliminary data.</text>
</comment>
<accession>A0AA40AQI1</accession>
<dbReference type="PANTHER" id="PTHR10848">
    <property type="entry name" value="MEIOTIC RECOMBINATION PROTEIN SPO11"/>
    <property type="match status" value="1"/>
</dbReference>
<proteinExistence type="inferred from homology"/>
<evidence type="ECO:0000259" key="11">
    <source>
        <dbReference type="Pfam" id="PF04406"/>
    </source>
</evidence>
<dbReference type="GO" id="GO:0005524">
    <property type="term" value="F:ATP binding"/>
    <property type="evidence" value="ECO:0007669"/>
    <property type="project" value="InterPro"/>
</dbReference>
<dbReference type="Gene3D" id="3.40.1360.10">
    <property type="match status" value="1"/>
</dbReference>
<comment type="cofactor">
    <cofactor evidence="2">
        <name>Mg(2+)</name>
        <dbReference type="ChEBI" id="CHEBI:18420"/>
    </cofactor>
</comment>
<evidence type="ECO:0000256" key="4">
    <source>
        <dbReference type="ARBA" id="ARBA00012895"/>
    </source>
</evidence>
<dbReference type="GO" id="GO:0000228">
    <property type="term" value="C:nuclear chromosome"/>
    <property type="evidence" value="ECO:0007669"/>
    <property type="project" value="TreeGrafter"/>
</dbReference>
<keyword evidence="9 10" id="KW-0413">Isomerase</keyword>
<dbReference type="InterPro" id="IPR034136">
    <property type="entry name" value="TOPRIM_Topo6A/Spo11"/>
</dbReference>
<keyword evidence="14" id="KW-1185">Reference proteome</keyword>
<evidence type="ECO:0000256" key="3">
    <source>
        <dbReference type="ARBA" id="ARBA00006559"/>
    </source>
</evidence>
<dbReference type="AlphaFoldDB" id="A0AA40AQI1"/>
<keyword evidence="8 10" id="KW-0238">DNA-binding</keyword>
<evidence type="ECO:0000256" key="6">
    <source>
        <dbReference type="ARBA" id="ARBA00022842"/>
    </source>
</evidence>
<keyword evidence="6" id="KW-0460">Magnesium</keyword>
<protein>
    <recommendedName>
        <fullName evidence="4">DNA topoisomerase (ATP-hydrolyzing)</fullName>
        <ecNumber evidence="4">5.6.2.2</ecNumber>
    </recommendedName>
</protein>
<sequence>MSVPALPQALVPIPRDDSGGAALSQIEALLESILDAISNGVELTIPYRTARSARGEDRGCRVVRFPGRTAQEAERFEAIFRIIELSHEALVSGNLITKRNIYYQNIDIFKSQAVVDDIVDNLALTLGVGRGDLNIVAASKALISGDIEFMMRSGAVVHCGLSRDSGVLLPSINSLDKIDFRAAQWLLVIEKEATFRTLAASQFTHNCRAGQGVIITAKGFPDLATRRFLCSISSLRPELRLFALVDFDPYGIAILRTYQNGSKRLGHEDDVTVPHMRWLGIRSRDIISHIPTIFDDLPVASHVTKSQSSQELSSQESLAYSEVDPRFEIGRPAKRRRVENTRDPSDSILLLTQGDRKKALDLMNDICARDEIDLEARDLLQELQRMLMMDTKAEIQAVDDFGNITDWLDEKLGELCLQ</sequence>